<dbReference type="Pfam" id="PF05002">
    <property type="entry name" value="SGS"/>
    <property type="match status" value="1"/>
</dbReference>
<feature type="compositionally biased region" description="Acidic residues" evidence="2">
    <location>
        <begin position="330"/>
        <end position="340"/>
    </location>
</feature>
<proteinExistence type="inferred from homology"/>
<organism evidence="5 6">
    <name type="scientific">Oidiodendron maius (strain Zn)</name>
    <dbReference type="NCBI Taxonomy" id="913774"/>
    <lineage>
        <taxon>Eukaryota</taxon>
        <taxon>Fungi</taxon>
        <taxon>Dikarya</taxon>
        <taxon>Ascomycota</taxon>
        <taxon>Pezizomycotina</taxon>
        <taxon>Leotiomycetes</taxon>
        <taxon>Leotiomycetes incertae sedis</taxon>
        <taxon>Myxotrichaceae</taxon>
        <taxon>Oidiodendron</taxon>
    </lineage>
</organism>
<dbReference type="HOGENOM" id="CLU_039532_3_1_1"/>
<feature type="domain" description="CS" evidence="4">
    <location>
        <begin position="178"/>
        <end position="269"/>
    </location>
</feature>
<keyword evidence="6" id="KW-1185">Reference proteome</keyword>
<dbReference type="InterPro" id="IPR007052">
    <property type="entry name" value="CS_dom"/>
</dbReference>
<evidence type="ECO:0000259" key="3">
    <source>
        <dbReference type="PROSITE" id="PS51048"/>
    </source>
</evidence>
<dbReference type="Gene3D" id="2.60.40.790">
    <property type="match status" value="1"/>
</dbReference>
<dbReference type="SUPFAM" id="SSF48452">
    <property type="entry name" value="TPR-like"/>
    <property type="match status" value="1"/>
</dbReference>
<gene>
    <name evidence="5" type="ORF">OIDMADRAFT_195924</name>
</gene>
<dbReference type="InterPro" id="IPR011990">
    <property type="entry name" value="TPR-like_helical_dom_sf"/>
</dbReference>
<dbReference type="Pfam" id="PF04969">
    <property type="entry name" value="CS"/>
    <property type="match status" value="1"/>
</dbReference>
<dbReference type="Proteomes" id="UP000054321">
    <property type="component" value="Unassembled WGS sequence"/>
</dbReference>
<evidence type="ECO:0008006" key="7">
    <source>
        <dbReference type="Google" id="ProtNLM"/>
    </source>
</evidence>
<dbReference type="InterPro" id="IPR008978">
    <property type="entry name" value="HSP20-like_chaperone"/>
</dbReference>
<reference evidence="6" key="2">
    <citation type="submission" date="2015-01" db="EMBL/GenBank/DDBJ databases">
        <title>Evolutionary Origins and Diversification of the Mycorrhizal Mutualists.</title>
        <authorList>
            <consortium name="DOE Joint Genome Institute"/>
            <consortium name="Mycorrhizal Genomics Consortium"/>
            <person name="Kohler A."/>
            <person name="Kuo A."/>
            <person name="Nagy L.G."/>
            <person name="Floudas D."/>
            <person name="Copeland A."/>
            <person name="Barry K.W."/>
            <person name="Cichocki N."/>
            <person name="Veneault-Fourrey C."/>
            <person name="LaButti K."/>
            <person name="Lindquist E.A."/>
            <person name="Lipzen A."/>
            <person name="Lundell T."/>
            <person name="Morin E."/>
            <person name="Murat C."/>
            <person name="Riley R."/>
            <person name="Ohm R."/>
            <person name="Sun H."/>
            <person name="Tunlid A."/>
            <person name="Henrissat B."/>
            <person name="Grigoriev I.V."/>
            <person name="Hibbett D.S."/>
            <person name="Martin F."/>
        </authorList>
    </citation>
    <scope>NUCLEOTIDE SEQUENCE [LARGE SCALE GENOMIC DNA]</scope>
    <source>
        <strain evidence="6">Zn</strain>
    </source>
</reference>
<dbReference type="Gene3D" id="1.25.40.10">
    <property type="entry name" value="Tetratricopeptide repeat domain"/>
    <property type="match status" value="1"/>
</dbReference>
<dbReference type="EMBL" id="KN832875">
    <property type="protein sequence ID" value="KIN01585.1"/>
    <property type="molecule type" value="Genomic_DNA"/>
</dbReference>
<dbReference type="InterPro" id="IPR007699">
    <property type="entry name" value="SGS_dom"/>
</dbReference>
<dbReference type="AlphaFoldDB" id="A0A0C3HEH7"/>
<feature type="compositionally biased region" description="Polar residues" evidence="2">
    <location>
        <begin position="365"/>
        <end position="377"/>
    </location>
</feature>
<feature type="region of interest" description="Disordered" evidence="2">
    <location>
        <begin position="147"/>
        <end position="166"/>
    </location>
</feature>
<dbReference type="OrthoDB" id="1898560at2759"/>
<dbReference type="GO" id="GO:0051087">
    <property type="term" value="F:protein-folding chaperone binding"/>
    <property type="evidence" value="ECO:0007669"/>
    <property type="project" value="InterPro"/>
</dbReference>
<sequence length="400" mass="43878">MTTQAAKGQEAIANRDYEVAVVQYTAALKTAKSPLWLINRSIAYQRLGKHELALADADNAVIIATQRARRELMATAQFRRAVALHGLKRYGDARLCLTWCRKLNEKEKGLGIWQAKVANDYERAEKEGHSNAIACIVKETPDPVIEISGDDKNNTQVGEPADEPKSAPITMALSQTPKEKIRHEWYQSSAKVTIVIFAKGIPKDKAEVVIEEGSLEVRFPTGNSGAYDYTVTPLFSKIDPASSEFRITPQKIEINLHKSVPGLKWSDLEGTEAITSSISNTASKPTIPEGVLNTEQSKIPSYPTSSRTGPKNWDSLASAALEAEKKDGSLGDDDDDDDGDPMGGFFKKLYKDADPDTRRAMIKSYQESNGTALSTNWADVKKGPVETQPPEGLVAKKWGE</sequence>
<dbReference type="CDD" id="cd06466">
    <property type="entry name" value="p23_CS_SGT1_like"/>
    <property type="match status" value="1"/>
</dbReference>
<feature type="domain" description="SGS" evidence="3">
    <location>
        <begin position="301"/>
        <end position="400"/>
    </location>
</feature>
<evidence type="ECO:0000256" key="2">
    <source>
        <dbReference type="SAM" id="MobiDB-lite"/>
    </source>
</evidence>
<dbReference type="PROSITE" id="PS51048">
    <property type="entry name" value="SGS"/>
    <property type="match status" value="1"/>
</dbReference>
<feature type="compositionally biased region" description="Polar residues" evidence="2">
    <location>
        <begin position="293"/>
        <end position="309"/>
    </location>
</feature>
<dbReference type="SUPFAM" id="SSF49764">
    <property type="entry name" value="HSP20-like chaperones"/>
    <property type="match status" value="1"/>
</dbReference>
<dbReference type="FunCoup" id="A0A0C3HEH7">
    <property type="interactions" value="1007"/>
</dbReference>
<evidence type="ECO:0000256" key="1">
    <source>
        <dbReference type="ARBA" id="ARBA00008509"/>
    </source>
</evidence>
<reference evidence="5 6" key="1">
    <citation type="submission" date="2014-04" db="EMBL/GenBank/DDBJ databases">
        <authorList>
            <consortium name="DOE Joint Genome Institute"/>
            <person name="Kuo A."/>
            <person name="Martino E."/>
            <person name="Perotto S."/>
            <person name="Kohler A."/>
            <person name="Nagy L.G."/>
            <person name="Floudas D."/>
            <person name="Copeland A."/>
            <person name="Barry K.W."/>
            <person name="Cichocki N."/>
            <person name="Veneault-Fourrey C."/>
            <person name="LaButti K."/>
            <person name="Lindquist E.A."/>
            <person name="Lipzen A."/>
            <person name="Lundell T."/>
            <person name="Morin E."/>
            <person name="Murat C."/>
            <person name="Sun H."/>
            <person name="Tunlid A."/>
            <person name="Henrissat B."/>
            <person name="Grigoriev I.V."/>
            <person name="Hibbett D.S."/>
            <person name="Martin F."/>
            <person name="Nordberg H.P."/>
            <person name="Cantor M.N."/>
            <person name="Hua S.X."/>
        </authorList>
    </citation>
    <scope>NUCLEOTIDE SEQUENCE [LARGE SCALE GENOMIC DNA]</scope>
    <source>
        <strain evidence="5 6">Zn</strain>
    </source>
</reference>
<dbReference type="PROSITE" id="PS51203">
    <property type="entry name" value="CS"/>
    <property type="match status" value="1"/>
</dbReference>
<comment type="similarity">
    <text evidence="1">Belongs to the SGT1 family.</text>
</comment>
<name>A0A0C3HEH7_OIDMZ</name>
<evidence type="ECO:0000259" key="4">
    <source>
        <dbReference type="PROSITE" id="PS51203"/>
    </source>
</evidence>
<evidence type="ECO:0000313" key="6">
    <source>
        <dbReference type="Proteomes" id="UP000054321"/>
    </source>
</evidence>
<accession>A0A0C3HEH7</accession>
<dbReference type="InterPro" id="IPR044563">
    <property type="entry name" value="Sgt1-like"/>
</dbReference>
<feature type="region of interest" description="Disordered" evidence="2">
    <location>
        <begin position="276"/>
        <end position="350"/>
    </location>
</feature>
<dbReference type="InParanoid" id="A0A0C3HEH7"/>
<dbReference type="PANTHER" id="PTHR45862">
    <property type="entry name" value="PROTEIN SGT1 HOMOLOG"/>
    <property type="match status" value="1"/>
</dbReference>
<protein>
    <recommendedName>
        <fullName evidence="7">CS domain-containing protein</fullName>
    </recommendedName>
</protein>
<feature type="region of interest" description="Disordered" evidence="2">
    <location>
        <begin position="365"/>
        <end position="400"/>
    </location>
</feature>
<dbReference type="STRING" id="913774.A0A0C3HEH7"/>
<evidence type="ECO:0000313" key="5">
    <source>
        <dbReference type="EMBL" id="KIN01585.1"/>
    </source>
</evidence>